<reference evidence="2" key="1">
    <citation type="journal article" date="2019" name="Int. J. Syst. Evol. Microbiol.">
        <title>The Global Catalogue of Microorganisms (GCM) 10K type strain sequencing project: providing services to taxonomists for standard genome sequencing and annotation.</title>
        <authorList>
            <consortium name="The Broad Institute Genomics Platform"/>
            <consortium name="The Broad Institute Genome Sequencing Center for Infectious Disease"/>
            <person name="Wu L."/>
            <person name="Ma J."/>
        </authorList>
    </citation>
    <scope>NUCLEOTIDE SEQUENCE [LARGE SCALE GENOMIC DNA]</scope>
    <source>
        <strain evidence="2">CGMCC 4.7319</strain>
    </source>
</reference>
<dbReference type="EMBL" id="BMNC01000037">
    <property type="protein sequence ID" value="GGN30278.1"/>
    <property type="molecule type" value="Genomic_DNA"/>
</dbReference>
<proteinExistence type="predicted"/>
<comment type="caution">
    <text evidence="1">The sequence shown here is derived from an EMBL/GenBank/DDBJ whole genome shotgun (WGS) entry which is preliminary data.</text>
</comment>
<name>A0ABQ2IWX2_9PSEU</name>
<dbReference type="Proteomes" id="UP000597656">
    <property type="component" value="Unassembled WGS sequence"/>
</dbReference>
<gene>
    <name evidence="1" type="ORF">GCM10011609_87970</name>
</gene>
<sequence>MISVRLFGRDHDGELVADDLDPEFAALISVGVKQCAGPNLVVWSGSVGRCFPEADV</sequence>
<organism evidence="1 2">
    <name type="scientific">Lentzea pudingi</name>
    <dbReference type="NCBI Taxonomy" id="1789439"/>
    <lineage>
        <taxon>Bacteria</taxon>
        <taxon>Bacillati</taxon>
        <taxon>Actinomycetota</taxon>
        <taxon>Actinomycetes</taxon>
        <taxon>Pseudonocardiales</taxon>
        <taxon>Pseudonocardiaceae</taxon>
        <taxon>Lentzea</taxon>
    </lineage>
</organism>
<protein>
    <submittedName>
        <fullName evidence="1">Uncharacterized protein</fullName>
    </submittedName>
</protein>
<evidence type="ECO:0000313" key="1">
    <source>
        <dbReference type="EMBL" id="GGN30278.1"/>
    </source>
</evidence>
<keyword evidence="2" id="KW-1185">Reference proteome</keyword>
<accession>A0ABQ2IWX2</accession>
<evidence type="ECO:0000313" key="2">
    <source>
        <dbReference type="Proteomes" id="UP000597656"/>
    </source>
</evidence>